<evidence type="ECO:0000256" key="2">
    <source>
        <dbReference type="ARBA" id="ARBA00007267"/>
    </source>
</evidence>
<evidence type="ECO:0000256" key="3">
    <source>
        <dbReference type="ARBA" id="ARBA00023242"/>
    </source>
</evidence>
<dbReference type="PANTHER" id="PTHR46159">
    <property type="entry name" value="PROTEIN TESMIN/TSO1-LIKE CXC 2"/>
    <property type="match status" value="1"/>
</dbReference>
<keyword evidence="7" id="KW-1185">Reference proteome</keyword>
<feature type="compositionally biased region" description="Acidic residues" evidence="4">
    <location>
        <begin position="290"/>
        <end position="299"/>
    </location>
</feature>
<dbReference type="InterPro" id="IPR044522">
    <property type="entry name" value="TSO1-like"/>
</dbReference>
<dbReference type="InterPro" id="IPR005172">
    <property type="entry name" value="CRC"/>
</dbReference>
<evidence type="ECO:0000256" key="1">
    <source>
        <dbReference type="ARBA" id="ARBA00004123"/>
    </source>
</evidence>
<dbReference type="eggNOG" id="KOG1171">
    <property type="taxonomic scope" value="Eukaryota"/>
</dbReference>
<evidence type="ECO:0000313" key="7">
    <source>
        <dbReference type="Proteomes" id="UP000032180"/>
    </source>
</evidence>
<reference evidence="7" key="2">
    <citation type="submission" date="2013-12" db="EMBL/GenBank/DDBJ databases">
        <authorList>
            <person name="Yu Y."/>
            <person name="Lee S."/>
            <person name="de Baynast K."/>
            <person name="Wissotski M."/>
            <person name="Liu L."/>
            <person name="Talag J."/>
            <person name="Goicoechea J."/>
            <person name="Angelova A."/>
            <person name="Jetty R."/>
            <person name="Kudrna D."/>
            <person name="Golser W."/>
            <person name="Rivera L."/>
            <person name="Zhang J."/>
            <person name="Wing R."/>
        </authorList>
    </citation>
    <scope>NUCLEOTIDE SEQUENCE</scope>
</reference>
<feature type="compositionally biased region" description="Low complexity" evidence="4">
    <location>
        <begin position="303"/>
        <end position="316"/>
    </location>
</feature>
<feature type="compositionally biased region" description="Basic residues" evidence="4">
    <location>
        <begin position="71"/>
        <end position="85"/>
    </location>
</feature>
<keyword evidence="3" id="KW-0539">Nucleus</keyword>
<feature type="region of interest" description="Disordered" evidence="4">
    <location>
        <begin position="274"/>
        <end position="316"/>
    </location>
</feature>
<dbReference type="STRING" id="77586.A0A0D9Y184"/>
<evidence type="ECO:0000313" key="6">
    <source>
        <dbReference type="EnsemblPlants" id="LPERR12G15270.1"/>
    </source>
</evidence>
<dbReference type="InterPro" id="IPR033467">
    <property type="entry name" value="Tesmin/TSO1-like_CXC"/>
</dbReference>
<dbReference type="SMART" id="SM01114">
    <property type="entry name" value="CXC"/>
    <property type="match status" value="2"/>
</dbReference>
<organism evidence="6 7">
    <name type="scientific">Leersia perrieri</name>
    <dbReference type="NCBI Taxonomy" id="77586"/>
    <lineage>
        <taxon>Eukaryota</taxon>
        <taxon>Viridiplantae</taxon>
        <taxon>Streptophyta</taxon>
        <taxon>Embryophyta</taxon>
        <taxon>Tracheophyta</taxon>
        <taxon>Spermatophyta</taxon>
        <taxon>Magnoliopsida</taxon>
        <taxon>Liliopsida</taxon>
        <taxon>Poales</taxon>
        <taxon>Poaceae</taxon>
        <taxon>BOP clade</taxon>
        <taxon>Oryzoideae</taxon>
        <taxon>Oryzeae</taxon>
        <taxon>Oryzinae</taxon>
        <taxon>Leersia</taxon>
    </lineage>
</organism>
<dbReference type="EnsemblPlants" id="LPERR12G15270.1">
    <property type="protein sequence ID" value="LPERR12G15270.1"/>
    <property type="gene ID" value="LPERR12G15270"/>
</dbReference>
<sequence length="457" mass="50627">MASSGDPSGVVVPRNFRLLEELERGEKGIGDGSVSYGMDDADDIYMRAESQTTTTITKGERTEAASEPFLRRRKSTSRSRRRPRFRPASASPVMASSGDPSRVVVPRNFRLLEELERGEKGIGDGSVSYGMDDADDIYMRRKADEGEGGCKSCSCKKSKCLKLYCVCFASGSHCSESCGCYPCYNKSIHGVPRSAPALPLKAVQTSEAGHDSLEQIIRSPMDLVRRKCTCKKSGCLKKYCDCYQGGAGCSINCKCDDCKNPYGRKVGVILDGKNILAGPTPNERNGTEADSSDDEEDDYYMNRPLSPVSPSPVSRESSFQQETLVGVEVQTMNGHLYPKPITQVRPDSWQITRRPTDEVRGEAWGYLRRPSEDGTSDVMEGHADPKFPRDNKLPDNHVDRYSIPRCIEVMNGMADLSPIEKSLAPDVFLDPSNREIFLSLTVDIRTMWLKRKMSSLV</sequence>
<dbReference type="Pfam" id="PF03638">
    <property type="entry name" value="TCR"/>
    <property type="match status" value="2"/>
</dbReference>
<evidence type="ECO:0000256" key="4">
    <source>
        <dbReference type="SAM" id="MobiDB-lite"/>
    </source>
</evidence>
<dbReference type="eggNOG" id="KOG0896">
    <property type="taxonomic scope" value="Eukaryota"/>
</dbReference>
<dbReference type="PANTHER" id="PTHR46159:SF6">
    <property type="entry name" value="OS12G0605300 PROTEIN"/>
    <property type="match status" value="1"/>
</dbReference>
<dbReference type="PROSITE" id="PS51634">
    <property type="entry name" value="CRC"/>
    <property type="match status" value="1"/>
</dbReference>
<dbReference type="Proteomes" id="UP000032180">
    <property type="component" value="Chromosome 12"/>
</dbReference>
<name>A0A0D9Y184_9ORYZ</name>
<reference evidence="6" key="3">
    <citation type="submission" date="2015-04" db="UniProtKB">
        <authorList>
            <consortium name="EnsemblPlants"/>
        </authorList>
    </citation>
    <scope>IDENTIFICATION</scope>
</reference>
<feature type="region of interest" description="Disordered" evidence="4">
    <location>
        <begin position="50"/>
        <end position="99"/>
    </location>
</feature>
<evidence type="ECO:0000259" key="5">
    <source>
        <dbReference type="PROSITE" id="PS51634"/>
    </source>
</evidence>
<dbReference type="Gramene" id="LPERR12G15270.1">
    <property type="protein sequence ID" value="LPERR12G15270.1"/>
    <property type="gene ID" value="LPERR12G15270"/>
</dbReference>
<dbReference type="GO" id="GO:0005634">
    <property type="term" value="C:nucleus"/>
    <property type="evidence" value="ECO:0007669"/>
    <property type="project" value="UniProtKB-SubCell"/>
</dbReference>
<dbReference type="AlphaFoldDB" id="A0A0D9Y184"/>
<protein>
    <recommendedName>
        <fullName evidence="5">CRC domain-containing protein</fullName>
    </recommendedName>
</protein>
<reference evidence="6 7" key="1">
    <citation type="submission" date="2012-08" db="EMBL/GenBank/DDBJ databases">
        <title>Oryza genome evolution.</title>
        <authorList>
            <person name="Wing R.A."/>
        </authorList>
    </citation>
    <scope>NUCLEOTIDE SEQUENCE</scope>
</reference>
<comment type="subcellular location">
    <subcellularLocation>
        <location evidence="1">Nucleus</location>
    </subcellularLocation>
</comment>
<accession>A0A0D9Y184</accession>
<dbReference type="GO" id="GO:0003700">
    <property type="term" value="F:DNA-binding transcription factor activity"/>
    <property type="evidence" value="ECO:0007669"/>
    <property type="project" value="InterPro"/>
</dbReference>
<comment type="similarity">
    <text evidence="2">Belongs to the lin-54 family.</text>
</comment>
<feature type="domain" description="CRC" evidence="5">
    <location>
        <begin position="149"/>
        <end position="263"/>
    </location>
</feature>
<proteinExistence type="inferred from homology"/>